<reference evidence="1 2" key="1">
    <citation type="submission" date="2016-10" db="EMBL/GenBank/DDBJ databases">
        <title>The genome sequence of Colletotrichum fioriniae PJ7.</title>
        <authorList>
            <person name="Baroncelli R."/>
        </authorList>
    </citation>
    <scope>NUCLEOTIDE SEQUENCE [LARGE SCALE GENOMIC DNA]</scope>
    <source>
        <strain evidence="1 2">IMI 384185</strain>
    </source>
</reference>
<proteinExistence type="predicted"/>
<protein>
    <submittedName>
        <fullName evidence="1">Uncharacterized protein</fullName>
    </submittedName>
</protein>
<accession>A0ABQ9S7I3</accession>
<dbReference type="EMBL" id="MOPA01000011">
    <property type="protein sequence ID" value="KAK1528242.1"/>
    <property type="molecule type" value="Genomic_DNA"/>
</dbReference>
<evidence type="ECO:0000313" key="1">
    <source>
        <dbReference type="EMBL" id="KAK1528242.1"/>
    </source>
</evidence>
<dbReference type="Proteomes" id="UP001241169">
    <property type="component" value="Unassembled WGS sequence"/>
</dbReference>
<sequence>MRNPSFGGVVRFQPLLSQRKGEWGHGAMDGYVLHKKQAKRHGLKKKLTLNVGFSLCSSPPKLLPNRGKRLRWHTDTAGFS</sequence>
<dbReference type="RefSeq" id="XP_060344588.1">
    <property type="nucleotide sequence ID" value="XM_060497055.1"/>
</dbReference>
<dbReference type="GeneID" id="85380954"/>
<name>A0ABQ9S7I3_9PEZI</name>
<evidence type="ECO:0000313" key="2">
    <source>
        <dbReference type="Proteomes" id="UP001241169"/>
    </source>
</evidence>
<organism evidence="1 2">
    <name type="scientific">Colletotrichum paranaense</name>
    <dbReference type="NCBI Taxonomy" id="1914294"/>
    <lineage>
        <taxon>Eukaryota</taxon>
        <taxon>Fungi</taxon>
        <taxon>Dikarya</taxon>
        <taxon>Ascomycota</taxon>
        <taxon>Pezizomycotina</taxon>
        <taxon>Sordariomycetes</taxon>
        <taxon>Hypocreomycetidae</taxon>
        <taxon>Glomerellales</taxon>
        <taxon>Glomerellaceae</taxon>
        <taxon>Colletotrichum</taxon>
        <taxon>Colletotrichum acutatum species complex</taxon>
    </lineage>
</organism>
<keyword evidence="2" id="KW-1185">Reference proteome</keyword>
<comment type="caution">
    <text evidence="1">The sequence shown here is derived from an EMBL/GenBank/DDBJ whole genome shotgun (WGS) entry which is preliminary data.</text>
</comment>
<gene>
    <name evidence="1" type="ORF">CPAR01_12800</name>
</gene>